<keyword evidence="3" id="KW-1133">Transmembrane helix</keyword>
<feature type="transmembrane region" description="Helical" evidence="3">
    <location>
        <begin position="113"/>
        <end position="134"/>
    </location>
</feature>
<comment type="caution">
    <text evidence="4">The sequence shown here is derived from an EMBL/GenBank/DDBJ whole genome shotgun (WGS) entry which is preliminary data.</text>
</comment>
<proteinExistence type="predicted"/>
<dbReference type="RefSeq" id="WP_110024155.1">
    <property type="nucleotide sequence ID" value="NZ_PDNZ01000009.1"/>
</dbReference>
<evidence type="ECO:0000313" key="4">
    <source>
        <dbReference type="EMBL" id="PWW81172.1"/>
    </source>
</evidence>
<keyword evidence="5" id="KW-1185">Reference proteome</keyword>
<feature type="region of interest" description="Disordered" evidence="2">
    <location>
        <begin position="464"/>
        <end position="487"/>
    </location>
</feature>
<organism evidence="4 5">
    <name type="scientific">Prosthecochloris marina</name>
    <dbReference type="NCBI Taxonomy" id="2017681"/>
    <lineage>
        <taxon>Bacteria</taxon>
        <taxon>Pseudomonadati</taxon>
        <taxon>Chlorobiota</taxon>
        <taxon>Chlorobiia</taxon>
        <taxon>Chlorobiales</taxon>
        <taxon>Chlorobiaceae</taxon>
        <taxon>Prosthecochloris</taxon>
    </lineage>
</organism>
<name>A0A317T398_9CHLB</name>
<feature type="transmembrane region" description="Helical" evidence="3">
    <location>
        <begin position="15"/>
        <end position="41"/>
    </location>
</feature>
<feature type="transmembrane region" description="Helical" evidence="3">
    <location>
        <begin position="81"/>
        <end position="101"/>
    </location>
</feature>
<feature type="transmembrane region" description="Helical" evidence="3">
    <location>
        <begin position="47"/>
        <end position="69"/>
    </location>
</feature>
<dbReference type="EMBL" id="PDNZ01000009">
    <property type="protein sequence ID" value="PWW81172.1"/>
    <property type="molecule type" value="Genomic_DNA"/>
</dbReference>
<feature type="transmembrane region" description="Helical" evidence="3">
    <location>
        <begin position="141"/>
        <end position="160"/>
    </location>
</feature>
<evidence type="ECO:0000256" key="1">
    <source>
        <dbReference type="SAM" id="Coils"/>
    </source>
</evidence>
<protein>
    <submittedName>
        <fullName evidence="4">Uncharacterized protein</fullName>
    </submittedName>
</protein>
<gene>
    <name evidence="4" type="ORF">CR164_11555</name>
</gene>
<reference evidence="5" key="1">
    <citation type="submission" date="2017-10" db="EMBL/GenBank/DDBJ databases">
        <authorList>
            <person name="Gaisin V.A."/>
            <person name="Rysina M.S."/>
            <person name="Grouzdev D.S."/>
        </authorList>
    </citation>
    <scope>NUCLEOTIDE SEQUENCE [LARGE SCALE GENOMIC DNA]</scope>
    <source>
        <strain evidence="5">V1</strain>
    </source>
</reference>
<keyword evidence="3" id="KW-0472">Membrane</keyword>
<dbReference type="OrthoDB" id="9831597at2"/>
<evidence type="ECO:0000313" key="5">
    <source>
        <dbReference type="Proteomes" id="UP000246278"/>
    </source>
</evidence>
<keyword evidence="3" id="KW-0812">Transmembrane</keyword>
<dbReference type="Proteomes" id="UP000246278">
    <property type="component" value="Unassembled WGS sequence"/>
</dbReference>
<feature type="coiled-coil region" evidence="1">
    <location>
        <begin position="197"/>
        <end position="238"/>
    </location>
</feature>
<evidence type="ECO:0000256" key="2">
    <source>
        <dbReference type="SAM" id="MobiDB-lite"/>
    </source>
</evidence>
<evidence type="ECO:0000256" key="3">
    <source>
        <dbReference type="SAM" id="Phobius"/>
    </source>
</evidence>
<dbReference type="AlphaFoldDB" id="A0A317T398"/>
<sequence>MDVKQILERLQSRSFSLAGVTVSFFSALLITVAGLVVLLFLSMYLGWSGLAAVIFALAGACAGLLCFFFDSVKAVFGKGKTVSLGILTLYLHLMAILGFAAPDFFSELGVGRWVALTIVFFAMTWGGSYALVSYEKSSKIVAILIVGVTLFSFIPGNSLVRGIEYLGQNVLYTFDIIVYDAASQLNDPEGAIRQKYLDEYQEKVGELEKEWKRKEISAAQYEDRRRSIDREYRQYIQKSGSDASHDEKSTGDIHIVGALVTDNVTGSGFAGRSEFFTSGERPLYYYVKYRGVVARDSAFAVQWYRDGESIRERNIVLEHEAGEILDSCRYNFKQGIYEVRLVHQHEQKNRVTFSVVDEEVVRIDNSTVVPGVARPGGMLTATVDYYLRGSHGERNVTVREKRILQHNGRPVMEPVIRDVSRPPGFNSSTAKFFLPYNVQPGNYEVVTVVSSGLEKVKTSSAFSVSGPAFSSSPPPVSASYPSVNRSGKKEMTLEQLDAVLQKVYKK</sequence>
<keyword evidence="1" id="KW-0175">Coiled coil</keyword>
<feature type="compositionally biased region" description="Low complexity" evidence="2">
    <location>
        <begin position="464"/>
        <end position="483"/>
    </location>
</feature>
<accession>A0A317T398</accession>